<dbReference type="Proteomes" id="UP000623269">
    <property type="component" value="Unassembled WGS sequence"/>
</dbReference>
<dbReference type="SUPFAM" id="SSF141868">
    <property type="entry name" value="EAL domain-like"/>
    <property type="match status" value="1"/>
</dbReference>
<organism evidence="2 3">
    <name type="scientific">Mobilitalea sibirica</name>
    <dbReference type="NCBI Taxonomy" id="1462919"/>
    <lineage>
        <taxon>Bacteria</taxon>
        <taxon>Bacillati</taxon>
        <taxon>Bacillota</taxon>
        <taxon>Clostridia</taxon>
        <taxon>Lachnospirales</taxon>
        <taxon>Lachnospiraceae</taxon>
        <taxon>Mobilitalea</taxon>
    </lineage>
</organism>
<evidence type="ECO:0000313" key="3">
    <source>
        <dbReference type="Proteomes" id="UP000623269"/>
    </source>
</evidence>
<accession>A0A8J7HC88</accession>
<evidence type="ECO:0000259" key="1">
    <source>
        <dbReference type="PROSITE" id="PS50883"/>
    </source>
</evidence>
<dbReference type="AlphaFoldDB" id="A0A8J7HC88"/>
<evidence type="ECO:0000313" key="2">
    <source>
        <dbReference type="EMBL" id="MBH1942511.1"/>
    </source>
</evidence>
<feature type="domain" description="EAL" evidence="1">
    <location>
        <begin position="1"/>
        <end position="53"/>
    </location>
</feature>
<dbReference type="Gene3D" id="3.20.20.450">
    <property type="entry name" value="EAL domain"/>
    <property type="match status" value="1"/>
</dbReference>
<reference evidence="2" key="1">
    <citation type="submission" date="2020-12" db="EMBL/GenBank/DDBJ databases">
        <title>M. sibirica DSM 26468T genome.</title>
        <authorList>
            <person name="Thieme N."/>
            <person name="Rettenmaier R."/>
            <person name="Zverlov V."/>
            <person name="Liebl W."/>
        </authorList>
    </citation>
    <scope>NUCLEOTIDE SEQUENCE</scope>
    <source>
        <strain evidence="2">DSM 26468</strain>
    </source>
</reference>
<dbReference type="PROSITE" id="PS50883">
    <property type="entry name" value="EAL"/>
    <property type="match status" value="1"/>
</dbReference>
<proteinExistence type="predicted"/>
<dbReference type="InterPro" id="IPR035919">
    <property type="entry name" value="EAL_sf"/>
</dbReference>
<protein>
    <recommendedName>
        <fullName evidence="1">EAL domain-containing protein</fullName>
    </recommendedName>
</protein>
<gene>
    <name evidence="2" type="ORF">I5677_16585</name>
</gene>
<keyword evidence="3" id="KW-1185">Reference proteome</keyword>
<sequence>MAKDLYMKIVTECIETKEQIKFLSVVECDIIQGIYYPKPMTVDQFETKYMALVD</sequence>
<dbReference type="RefSeq" id="WP_197662765.1">
    <property type="nucleotide sequence ID" value="NZ_JAEAGR010000025.1"/>
</dbReference>
<dbReference type="EMBL" id="JAEAGR010000025">
    <property type="protein sequence ID" value="MBH1942511.1"/>
    <property type="molecule type" value="Genomic_DNA"/>
</dbReference>
<name>A0A8J7HC88_9FIRM</name>
<comment type="caution">
    <text evidence="2">The sequence shown here is derived from an EMBL/GenBank/DDBJ whole genome shotgun (WGS) entry which is preliminary data.</text>
</comment>
<dbReference type="InterPro" id="IPR001633">
    <property type="entry name" value="EAL_dom"/>
</dbReference>